<gene>
    <name evidence="9" type="ORF">H3H32_18135</name>
</gene>
<dbReference type="AlphaFoldDB" id="A0A7G5H6C4"/>
<dbReference type="PANTHER" id="PTHR12639">
    <property type="entry name" value="VITAMIN K-DEPENDENT GAMMA-CARBOXYLASE"/>
    <property type="match status" value="1"/>
</dbReference>
<protein>
    <submittedName>
        <fullName evidence="9">HTTM domain-containing protein</fullName>
    </submittedName>
</protein>
<feature type="transmembrane region" description="Helical" evidence="7">
    <location>
        <begin position="209"/>
        <end position="231"/>
    </location>
</feature>
<feature type="transmembrane region" description="Helical" evidence="7">
    <location>
        <begin position="238"/>
        <end position="263"/>
    </location>
</feature>
<name>A0A7G5H6C4_9BACT</name>
<evidence type="ECO:0000256" key="5">
    <source>
        <dbReference type="ARBA" id="ARBA00023157"/>
    </source>
</evidence>
<feature type="transmembrane region" description="Helical" evidence="7">
    <location>
        <begin position="74"/>
        <end position="107"/>
    </location>
</feature>
<feature type="transmembrane region" description="Helical" evidence="7">
    <location>
        <begin position="150"/>
        <end position="172"/>
    </location>
</feature>
<evidence type="ECO:0000256" key="7">
    <source>
        <dbReference type="SAM" id="Phobius"/>
    </source>
</evidence>
<dbReference type="RefSeq" id="WP_182464062.1">
    <property type="nucleotide sequence ID" value="NZ_CP059732.1"/>
</dbReference>
<dbReference type="InterPro" id="IPR053934">
    <property type="entry name" value="HTTM_dom"/>
</dbReference>
<dbReference type="GO" id="GO:0008488">
    <property type="term" value="F:gamma-glutamyl carboxylase activity"/>
    <property type="evidence" value="ECO:0007669"/>
    <property type="project" value="InterPro"/>
</dbReference>
<dbReference type="Proteomes" id="UP000515369">
    <property type="component" value="Chromosome"/>
</dbReference>
<comment type="subcellular location">
    <subcellularLocation>
        <location evidence="1">Endomembrane system</location>
        <topology evidence="1">Multi-pass membrane protein</topology>
    </subcellularLocation>
</comment>
<dbReference type="SMART" id="SM00752">
    <property type="entry name" value="HTTM"/>
    <property type="match status" value="1"/>
</dbReference>
<keyword evidence="10" id="KW-1185">Reference proteome</keyword>
<dbReference type="InterPro" id="IPR007782">
    <property type="entry name" value="VKG_COase"/>
</dbReference>
<evidence type="ECO:0000256" key="2">
    <source>
        <dbReference type="ARBA" id="ARBA00022692"/>
    </source>
</evidence>
<evidence type="ECO:0000313" key="9">
    <source>
        <dbReference type="EMBL" id="QMW06666.1"/>
    </source>
</evidence>
<feature type="transmembrane region" description="Helical" evidence="7">
    <location>
        <begin position="20"/>
        <end position="42"/>
    </location>
</feature>
<dbReference type="EMBL" id="CP059732">
    <property type="protein sequence ID" value="QMW06666.1"/>
    <property type="molecule type" value="Genomic_DNA"/>
</dbReference>
<evidence type="ECO:0000256" key="3">
    <source>
        <dbReference type="ARBA" id="ARBA00022989"/>
    </source>
</evidence>
<keyword evidence="5" id="KW-1015">Disulfide bond</keyword>
<feature type="transmembrane region" description="Helical" evidence="7">
    <location>
        <begin position="310"/>
        <end position="331"/>
    </location>
</feature>
<accession>A0A7G5H6C4</accession>
<dbReference type="InterPro" id="IPR011020">
    <property type="entry name" value="HTTM-like"/>
</dbReference>
<keyword evidence="6" id="KW-0456">Lyase</keyword>
<evidence type="ECO:0000256" key="1">
    <source>
        <dbReference type="ARBA" id="ARBA00004127"/>
    </source>
</evidence>
<evidence type="ECO:0000259" key="8">
    <source>
        <dbReference type="SMART" id="SM00752"/>
    </source>
</evidence>
<sequence length="456" mass="52789">MSDSLKERISSFFIGQQHIAPLAVFRIAFGSIMLLSTIRFVLKGWVYAFYIKPKFHFTFYGFESVQPLGETGMYCLFGLLIVSSLFIALGLFYRVAILTFFLCFTYVELIDKTTYLNHYYFISILALLLILVPANRYFSIDVFRKPLLTVTQVPAWTISIFKLQLLLVYFFAGLSKLNYDWLIAALPLRIWLPANSHLPIIGPWLTQLWVAYAFSWFGALFDLGVGFFLLWDKTRKPAYAFVVLFHLATGLLFKIGVFPYIMIAVTPIFFSEKTHIRIIQFFRNYQKPSADHTPKGDLGVWPVSNFQEKLIWAILGLHFTIQLLLPFRFLLYPGKLYWTEEGYRFSWRVMLMEKGGTAFFHVKDPATGRQSEIVNAQYLTPLQETMMATQPDMILQYAHFLAKDYEQKGIKNPIVTAESYVTLNGSGSRLYIDSTINLATEQETFGHKPWILPFRQ</sequence>
<evidence type="ECO:0000256" key="4">
    <source>
        <dbReference type="ARBA" id="ARBA00023136"/>
    </source>
</evidence>
<dbReference type="GO" id="GO:0019842">
    <property type="term" value="F:vitamin binding"/>
    <property type="evidence" value="ECO:0007669"/>
    <property type="project" value="TreeGrafter"/>
</dbReference>
<keyword evidence="4 7" id="KW-0472">Membrane</keyword>
<dbReference type="InterPro" id="IPR053935">
    <property type="entry name" value="VKGC_lumenal_dom"/>
</dbReference>
<dbReference type="Pfam" id="PF05090">
    <property type="entry name" value="HTTM"/>
    <property type="match status" value="1"/>
</dbReference>
<dbReference type="KEGG" id="sfol:H3H32_18135"/>
<organism evidence="9 10">
    <name type="scientific">Spirosoma foliorum</name>
    <dbReference type="NCBI Taxonomy" id="2710596"/>
    <lineage>
        <taxon>Bacteria</taxon>
        <taxon>Pseudomonadati</taxon>
        <taxon>Bacteroidota</taxon>
        <taxon>Cytophagia</taxon>
        <taxon>Cytophagales</taxon>
        <taxon>Cytophagaceae</taxon>
        <taxon>Spirosoma</taxon>
    </lineage>
</organism>
<proteinExistence type="predicted"/>
<dbReference type="Pfam" id="PF22777">
    <property type="entry name" value="VKGC_lumenal_dom"/>
    <property type="match status" value="1"/>
</dbReference>
<feature type="transmembrane region" description="Helical" evidence="7">
    <location>
        <begin position="119"/>
        <end position="138"/>
    </location>
</feature>
<dbReference type="PANTHER" id="PTHR12639:SF7">
    <property type="entry name" value="HTTM DOMAIN-CONTAINING PROTEIN"/>
    <property type="match status" value="1"/>
</dbReference>
<dbReference type="GO" id="GO:0012505">
    <property type="term" value="C:endomembrane system"/>
    <property type="evidence" value="ECO:0007669"/>
    <property type="project" value="UniProtKB-SubCell"/>
</dbReference>
<evidence type="ECO:0000256" key="6">
    <source>
        <dbReference type="ARBA" id="ARBA00023239"/>
    </source>
</evidence>
<reference evidence="9 10" key="1">
    <citation type="submission" date="2020-07" db="EMBL/GenBank/DDBJ databases">
        <title>Spirosoma foliorum sp. nov., isolated from the leaves on the Nejang mountain Korea, Republic of.</title>
        <authorList>
            <person name="Ho H."/>
            <person name="Lee Y.-J."/>
            <person name="Nurcahyanto D.-A."/>
            <person name="Kim S.-G."/>
        </authorList>
    </citation>
    <scope>NUCLEOTIDE SEQUENCE [LARGE SCALE GENOMIC DNA]</scope>
    <source>
        <strain evidence="9 10">PL0136</strain>
    </source>
</reference>
<feature type="domain" description="HTTM-like" evidence="8">
    <location>
        <begin position="14"/>
        <end position="274"/>
    </location>
</feature>
<keyword evidence="3 7" id="KW-1133">Transmembrane helix</keyword>
<keyword evidence="2 7" id="KW-0812">Transmembrane</keyword>
<evidence type="ECO:0000313" key="10">
    <source>
        <dbReference type="Proteomes" id="UP000515369"/>
    </source>
</evidence>